<dbReference type="Proteomes" id="UP000199075">
    <property type="component" value="Unassembled WGS sequence"/>
</dbReference>
<reference evidence="2" key="1">
    <citation type="submission" date="2016-10" db="EMBL/GenBank/DDBJ databases">
        <authorList>
            <person name="Varghese N."/>
            <person name="Submissions S."/>
        </authorList>
    </citation>
    <scope>NUCLEOTIDE SEQUENCE [LARGE SCALE GENOMIC DNA]</scope>
    <source>
        <strain evidence="2">CGMCC 1.6444</strain>
    </source>
</reference>
<proteinExistence type="predicted"/>
<name>A0A1H0FK63_9GAMM</name>
<dbReference type="EMBL" id="FNIV01000002">
    <property type="protein sequence ID" value="SDN95047.1"/>
    <property type="molecule type" value="Genomic_DNA"/>
</dbReference>
<evidence type="ECO:0000313" key="2">
    <source>
        <dbReference type="Proteomes" id="UP000199075"/>
    </source>
</evidence>
<gene>
    <name evidence="1" type="ORF">SAMN04487957_102483</name>
</gene>
<protein>
    <submittedName>
        <fullName evidence="1">Uncharacterized protein</fullName>
    </submittedName>
</protein>
<dbReference type="AlphaFoldDB" id="A0A1H0FK63"/>
<organism evidence="1 2">
    <name type="scientific">Halomonas shengliensis</name>
    <dbReference type="NCBI Taxonomy" id="419597"/>
    <lineage>
        <taxon>Bacteria</taxon>
        <taxon>Pseudomonadati</taxon>
        <taxon>Pseudomonadota</taxon>
        <taxon>Gammaproteobacteria</taxon>
        <taxon>Oceanospirillales</taxon>
        <taxon>Halomonadaceae</taxon>
        <taxon>Halomonas</taxon>
    </lineage>
</organism>
<accession>A0A1H0FK63</accession>
<dbReference type="STRING" id="419597.SAMN04487957_102483"/>
<keyword evidence="2" id="KW-1185">Reference proteome</keyword>
<sequence length="39" mass="4235">MDIGLHKQATTTPKNRAEIQVVLSSLTDSDLAVRMALPL</sequence>
<evidence type="ECO:0000313" key="1">
    <source>
        <dbReference type="EMBL" id="SDN95047.1"/>
    </source>
</evidence>